<evidence type="ECO:0000313" key="2">
    <source>
        <dbReference type="EMBL" id="QQO90477.1"/>
    </source>
</evidence>
<keyword evidence="3" id="KW-1185">Reference proteome</keyword>
<dbReference type="PANTHER" id="PTHR48209:SF2">
    <property type="entry name" value="FI24008P1"/>
    <property type="match status" value="1"/>
</dbReference>
<proteinExistence type="predicted"/>
<feature type="region of interest" description="Disordered" evidence="1">
    <location>
        <begin position="317"/>
        <end position="356"/>
    </location>
</feature>
<evidence type="ECO:0000313" key="3">
    <source>
        <dbReference type="Proteomes" id="UP000596123"/>
    </source>
</evidence>
<name>A0A7T8EQF1_9CAUD</name>
<reference evidence="2 3" key="1">
    <citation type="submission" date="2020-12" db="EMBL/GenBank/DDBJ databases">
        <title>Complete genome sequence of Erwinia phage pEa_SNUABM_5.</title>
        <authorList>
            <person name="Kim S.G."/>
            <person name="Lee S.B."/>
            <person name="Kwon J."/>
            <person name="Park S.C."/>
        </authorList>
    </citation>
    <scope>NUCLEOTIDE SEQUENCE [LARGE SCALE GENOMIC DNA]</scope>
</reference>
<dbReference type="Proteomes" id="UP000596123">
    <property type="component" value="Segment"/>
</dbReference>
<feature type="region of interest" description="Disordered" evidence="1">
    <location>
        <begin position="443"/>
        <end position="485"/>
    </location>
</feature>
<feature type="compositionally biased region" description="Acidic residues" evidence="1">
    <location>
        <begin position="320"/>
        <end position="356"/>
    </location>
</feature>
<dbReference type="EMBL" id="MW366843">
    <property type="protein sequence ID" value="QQO90477.1"/>
    <property type="molecule type" value="Genomic_DNA"/>
</dbReference>
<evidence type="ECO:0000256" key="1">
    <source>
        <dbReference type="SAM" id="MobiDB-lite"/>
    </source>
</evidence>
<sequence length="1015" mass="111672">MTDTNNSGAQRFGAEEQQRSADAQRLANAGGEKCDIIVVLSPTSNTDDVQSLDRDGNLQAYNFTGVKSHDRLVQLLEHVGPENKKPHSAWHIFQPSSGVPAEISVVESFDNKYTARVVRYSVNLTVNEMRSLLSRALFDVTGEGDLNDTVSKAGIFAIFLIENKQAVNVVREIENQFEILRSQHATVSVADISDEELEQPVINWRNLPGANNFVLVEGVKRAFVIQNMQGQLVTFSNSVIGEQTVAPQNKAPVVDAVDLDDDQFDAPEIKGRDFLGYQADQLTIENKTEALLALNYDLTDWEDEAIEETFLAEQEKFLESSEDEDSEEAADDADSEDEEDGEEEAADEDEDGEEAEFSAVDTFADLLDEAQYDRANLKRIIFILGGTCLRADTEETLTAKILANIAERELDEAEFVEMLSDVIVSGMAQRGADAQVFSDWLDASDEDAEEDSEEADDADDADDADTDEDEDEDEEEDEALSFEDPLDAFDYDGAQLDAQQRIDALTALGVSTEGLNTIQIMKLFRAKQEENGLNTHEPEDIADEEESEIAVLLATAEEEDLCTILDLIGVPYDAGSDRSDLIELIETSGGEPEHGTNLYNAALSYGLNASEVNDVTYSDVLAAFLLAYFSVDSGEDLDGDDADFAEDDDAEDSTDFERSVGEQIVQAAGEANHGANPLGITLDDGAKFLTPGENTPAGRLMSIDMPQSLIINFTLTDRNTFEDSDELADVDGLNYRFPFNNPKLEEKARGSMYQPAATLIEIMERGATPRFLVDQSQFDVEAYSSKLNDLFGAEIEGSLYQGLLEDGEDPREVGLKVGDFIDDEMLEDDDIDPSYWKDFVGHDMAIHSLINGHIGVRPVTIEERNSVLCLGVLNVALPGVWSISDKQLPKMLDTAINAVKSLLAENTKINTYVAFTMSSGSLVADRTLFNVVDHLRDNYEEVFSYSSADCAVFEDNEDILEIASSLDNNERLPLEVLSSGYAAKTFENGGDLTLLIPCFESDDADDEDEDEGDDE</sequence>
<protein>
    <submittedName>
        <fullName evidence="2">Uncharacterized protein</fullName>
    </submittedName>
</protein>
<gene>
    <name evidence="2" type="ORF">pEaSNUABM5_00335</name>
</gene>
<accession>A0A7T8EQF1</accession>
<organism evidence="2 3">
    <name type="scientific">Erwinia phage pEa_SNUABM_5</name>
    <dbReference type="NCBI Taxonomy" id="2797313"/>
    <lineage>
        <taxon>Viruses</taxon>
        <taxon>Duplodnaviria</taxon>
        <taxon>Heunggongvirae</taxon>
        <taxon>Uroviricota</taxon>
        <taxon>Caudoviricetes</taxon>
        <taxon>Rivsvirus</taxon>
        <taxon>Rivsvirus SNUABM5</taxon>
    </lineage>
</organism>
<dbReference type="PANTHER" id="PTHR48209">
    <property type="entry name" value="AGL056WP"/>
    <property type="match status" value="1"/>
</dbReference>
<feature type="region of interest" description="Disordered" evidence="1">
    <location>
        <begin position="1"/>
        <end position="26"/>
    </location>
</feature>